<evidence type="ECO:0000256" key="4">
    <source>
        <dbReference type="ARBA" id="ARBA00022692"/>
    </source>
</evidence>
<comment type="similarity">
    <text evidence="8 9">Belongs to the TonB-dependent receptor family.</text>
</comment>
<keyword evidence="7 8" id="KW-0998">Cell outer membrane</keyword>
<evidence type="ECO:0000256" key="9">
    <source>
        <dbReference type="RuleBase" id="RU003357"/>
    </source>
</evidence>
<feature type="domain" description="TonB-dependent receptor-like beta-barrel" evidence="10">
    <location>
        <begin position="462"/>
        <end position="929"/>
    </location>
</feature>
<organism evidence="12 13">
    <name type="scientific">Novosphingobium umbonatum</name>
    <dbReference type="NCBI Taxonomy" id="1908524"/>
    <lineage>
        <taxon>Bacteria</taxon>
        <taxon>Pseudomonadati</taxon>
        <taxon>Pseudomonadota</taxon>
        <taxon>Alphaproteobacteria</taxon>
        <taxon>Sphingomonadales</taxon>
        <taxon>Sphingomonadaceae</taxon>
        <taxon>Novosphingobium</taxon>
    </lineage>
</organism>
<evidence type="ECO:0000256" key="3">
    <source>
        <dbReference type="ARBA" id="ARBA00022452"/>
    </source>
</evidence>
<evidence type="ECO:0000256" key="6">
    <source>
        <dbReference type="ARBA" id="ARBA00023136"/>
    </source>
</evidence>
<evidence type="ECO:0008006" key="14">
    <source>
        <dbReference type="Google" id="ProtNLM"/>
    </source>
</evidence>
<keyword evidence="13" id="KW-1185">Reference proteome</keyword>
<dbReference type="Proteomes" id="UP000282837">
    <property type="component" value="Unassembled WGS sequence"/>
</dbReference>
<keyword evidence="6 8" id="KW-0472">Membrane</keyword>
<keyword evidence="3 8" id="KW-1134">Transmembrane beta strand</keyword>
<dbReference type="InterPro" id="IPR036942">
    <property type="entry name" value="Beta-barrel_TonB_sf"/>
</dbReference>
<dbReference type="InterPro" id="IPR000531">
    <property type="entry name" value="Beta-barrel_TonB"/>
</dbReference>
<dbReference type="OrthoDB" id="7051241at2"/>
<proteinExistence type="inferred from homology"/>
<evidence type="ECO:0000259" key="11">
    <source>
        <dbReference type="Pfam" id="PF07715"/>
    </source>
</evidence>
<evidence type="ECO:0000313" key="12">
    <source>
        <dbReference type="EMBL" id="RVU05688.1"/>
    </source>
</evidence>
<dbReference type="InterPro" id="IPR039426">
    <property type="entry name" value="TonB-dep_rcpt-like"/>
</dbReference>
<gene>
    <name evidence="12" type="ORF">EOE18_06760</name>
</gene>
<dbReference type="SUPFAM" id="SSF56935">
    <property type="entry name" value="Porins"/>
    <property type="match status" value="1"/>
</dbReference>
<dbReference type="Pfam" id="PF07715">
    <property type="entry name" value="Plug"/>
    <property type="match status" value="1"/>
</dbReference>
<comment type="caution">
    <text evidence="12">The sequence shown here is derived from an EMBL/GenBank/DDBJ whole genome shotgun (WGS) entry which is preliminary data.</text>
</comment>
<accession>A0A437N718</accession>
<evidence type="ECO:0000256" key="2">
    <source>
        <dbReference type="ARBA" id="ARBA00022448"/>
    </source>
</evidence>
<evidence type="ECO:0000313" key="13">
    <source>
        <dbReference type="Proteomes" id="UP000282837"/>
    </source>
</evidence>
<feature type="domain" description="TonB-dependent receptor plug" evidence="11">
    <location>
        <begin position="80"/>
        <end position="197"/>
    </location>
</feature>
<keyword evidence="2 8" id="KW-0813">Transport</keyword>
<keyword evidence="4 8" id="KW-0812">Transmembrane</keyword>
<dbReference type="GO" id="GO:0009279">
    <property type="term" value="C:cell outer membrane"/>
    <property type="evidence" value="ECO:0007669"/>
    <property type="project" value="UniProtKB-SubCell"/>
</dbReference>
<evidence type="ECO:0000256" key="8">
    <source>
        <dbReference type="PROSITE-ProRule" id="PRU01360"/>
    </source>
</evidence>
<sequence length="971" mass="103112">MNTHKQNVGTWRIMRSRKVLCACPSCLWEDKMRKLQAIFLAGTGLVSGLFVAGQASAQEATPSAQDIIVTGSRVVKNGDNSPTPVTVVTTENLVNLRPTSLTESINTLPVFSGSRGQLSNPGVSGGVSGGNGSAAQLNLRNLGGVRNLVLLDGRRVPPTSYTNIVDADVIPQLLVKRVDTVTGGVSAVYGSDAVSGVVNFVTDTKFEGLKVQAQMGVSTYGDNPSQQAALAWGTKFAEGRGHFEVSYEYRNDDGILRRSQRSWYNRAVVVGNGTTIPYSLITNGTLAAQPFGGKIISCGTGCALAGQYFASNGVLSPFVNGTTYSGTTTQSGGAGGYLDMSLKAAQRSHQIYARTDYDFNDNIHGFFTLSGNFKRNLSYGGDLSLANYTLSTANAFLPAAYAAQMPGSTFVLSEINTQIERARYEPKTRQLMAIAGLEGKLGNYNWNLSYVYGDSRLSTTSSNQVNNQKLSAALDAVSTASGPACYAATQAATASAYAGCTPLNLFGPSAASAAALNYIMDTTTYVATTRQHDFNASISGSPFSTWAGEVTAALSGEWRYQSFISQSTATPSMYADCTNLRYNCVATGARTLLYANTLASNPHVSQSVMELAGEVNVPLLKDAPLVKSLGLNAAARYTKYNTVGTYWTWKLGADWHIVDGLRFRGTISRDIRAPTLNDLFAATSVTMVTNQDLKTGATNLLPSVNVSNPNLTAEIGRTLTAGLVMKPAFLPGFSLAVDYYDIKVSNAITTVQGFQPTIQQGCNSGGLAVYCGLIQRDSSGAVTAWYVQPINLSKVTTYGLDVEANYNGSIGSHKLALRGLAAYQPHIRYIQPGVAVIDQGGVAFGTNGLTASPSWRLTATASFNVNDNLRVDTIYRWRNALKLWGDPTVAWAAGQGKVAPFGQLGVNLSQTVNLSSGRKVEMFLNIQNLLNAKPPVANAPGTATSPGGFGGFVVTDDPVGRYFTLGLRAKL</sequence>
<dbReference type="PROSITE" id="PS52016">
    <property type="entry name" value="TONB_DEPENDENT_REC_3"/>
    <property type="match status" value="1"/>
</dbReference>
<reference evidence="12 13" key="1">
    <citation type="submission" date="2019-01" db="EMBL/GenBank/DDBJ databases">
        <authorList>
            <person name="Chen W.-M."/>
        </authorList>
    </citation>
    <scope>NUCLEOTIDE SEQUENCE [LARGE SCALE GENOMIC DNA]</scope>
    <source>
        <strain evidence="12 13">FSY-9</strain>
    </source>
</reference>
<comment type="subcellular location">
    <subcellularLocation>
        <location evidence="1 8">Cell outer membrane</location>
        <topology evidence="1 8">Multi-pass membrane protein</topology>
    </subcellularLocation>
</comment>
<dbReference type="AlphaFoldDB" id="A0A437N718"/>
<dbReference type="EMBL" id="SACO01000004">
    <property type="protein sequence ID" value="RVU05688.1"/>
    <property type="molecule type" value="Genomic_DNA"/>
</dbReference>
<evidence type="ECO:0000259" key="10">
    <source>
        <dbReference type="Pfam" id="PF00593"/>
    </source>
</evidence>
<protein>
    <recommendedName>
        <fullName evidence="14">TonB-dependent receptor</fullName>
    </recommendedName>
</protein>
<name>A0A437N718_9SPHN</name>
<dbReference type="InterPro" id="IPR012910">
    <property type="entry name" value="Plug_dom"/>
</dbReference>
<keyword evidence="5 9" id="KW-0798">TonB box</keyword>
<dbReference type="Pfam" id="PF00593">
    <property type="entry name" value="TonB_dep_Rec_b-barrel"/>
    <property type="match status" value="1"/>
</dbReference>
<dbReference type="Gene3D" id="2.40.170.20">
    <property type="entry name" value="TonB-dependent receptor, beta-barrel domain"/>
    <property type="match status" value="1"/>
</dbReference>
<dbReference type="InterPro" id="IPR037066">
    <property type="entry name" value="Plug_dom_sf"/>
</dbReference>
<evidence type="ECO:0000256" key="1">
    <source>
        <dbReference type="ARBA" id="ARBA00004571"/>
    </source>
</evidence>
<evidence type="ECO:0000256" key="7">
    <source>
        <dbReference type="ARBA" id="ARBA00023237"/>
    </source>
</evidence>
<dbReference type="PANTHER" id="PTHR47234:SF3">
    <property type="entry name" value="SECRETIN_TONB SHORT N-TERMINAL DOMAIN-CONTAINING PROTEIN"/>
    <property type="match status" value="1"/>
</dbReference>
<dbReference type="PANTHER" id="PTHR47234">
    <property type="match status" value="1"/>
</dbReference>
<evidence type="ECO:0000256" key="5">
    <source>
        <dbReference type="ARBA" id="ARBA00023077"/>
    </source>
</evidence>
<dbReference type="Gene3D" id="2.170.130.10">
    <property type="entry name" value="TonB-dependent receptor, plug domain"/>
    <property type="match status" value="1"/>
</dbReference>